<dbReference type="Proteomes" id="UP000727506">
    <property type="component" value="Unassembled WGS sequence"/>
</dbReference>
<organism evidence="1 2">
    <name type="scientific">Slackia piriformis</name>
    <dbReference type="NCBI Taxonomy" id="626934"/>
    <lineage>
        <taxon>Bacteria</taxon>
        <taxon>Bacillati</taxon>
        <taxon>Actinomycetota</taxon>
        <taxon>Coriobacteriia</taxon>
        <taxon>Eggerthellales</taxon>
        <taxon>Eggerthellaceae</taxon>
        <taxon>Slackia</taxon>
    </lineage>
</organism>
<dbReference type="EMBL" id="JAGZSV010000209">
    <property type="protein sequence ID" value="MBS6941514.1"/>
    <property type="molecule type" value="Genomic_DNA"/>
</dbReference>
<name>A0A943UYR3_9ACTN</name>
<reference evidence="1" key="1">
    <citation type="submission" date="2021-02" db="EMBL/GenBank/DDBJ databases">
        <title>Infant gut strain persistence is associated with maternal origin, phylogeny, and functional potential including surface adhesion and iron acquisition.</title>
        <authorList>
            <person name="Lou Y.C."/>
        </authorList>
    </citation>
    <scope>NUCLEOTIDE SEQUENCE</scope>
    <source>
        <strain evidence="1">L2_039_000G1_dasL2_039_000G1_concoct_11</strain>
    </source>
</reference>
<evidence type="ECO:0000313" key="2">
    <source>
        <dbReference type="Proteomes" id="UP000727506"/>
    </source>
</evidence>
<accession>A0A943UYR3</accession>
<evidence type="ECO:0000313" key="1">
    <source>
        <dbReference type="EMBL" id="MBS6941514.1"/>
    </source>
</evidence>
<dbReference type="AlphaFoldDB" id="A0A943UYR3"/>
<protein>
    <submittedName>
        <fullName evidence="1">Uncharacterized protein</fullName>
    </submittedName>
</protein>
<proteinExistence type="predicted"/>
<gene>
    <name evidence="1" type="ORF">KH142_08635</name>
</gene>
<sequence length="123" mass="13393">MSVIERIDMFSASLPRMCLYCAYGYPVVFGLSDWLDVFACGAHLVEGLKSKKATLHAPGSGYVCDADGVRNAYMPLVGPRDRCGSFAPIRIDGMGRGFANARKFRLLDAAGLFDDMERSESDG</sequence>
<comment type="caution">
    <text evidence="1">The sequence shown here is derived from an EMBL/GenBank/DDBJ whole genome shotgun (WGS) entry which is preliminary data.</text>
</comment>